<dbReference type="InterPro" id="IPR012177">
    <property type="entry name" value="ThTPase_euk"/>
</dbReference>
<evidence type="ECO:0000256" key="6">
    <source>
        <dbReference type="ARBA" id="ARBA00012378"/>
    </source>
</evidence>
<dbReference type="InterPro" id="IPR033469">
    <property type="entry name" value="CYTH-like_dom_sf"/>
</dbReference>
<protein>
    <recommendedName>
        <fullName evidence="7">Thiamine-triphosphatase</fullName>
        <ecNumber evidence="6">3.6.1.28</ecNumber>
    </recommendedName>
</protein>
<dbReference type="GO" id="GO:0046872">
    <property type="term" value="F:metal ion binding"/>
    <property type="evidence" value="ECO:0007669"/>
    <property type="project" value="UniProtKB-KW"/>
</dbReference>
<comment type="similarity">
    <text evidence="4">Belongs to the ThTPase family.</text>
</comment>
<name>A0A4X1SJK0_PIG</name>
<evidence type="ECO:0000256" key="1">
    <source>
        <dbReference type="ARBA" id="ARBA00001946"/>
    </source>
</evidence>
<evidence type="ECO:0000256" key="7">
    <source>
        <dbReference type="ARBA" id="ARBA00020088"/>
    </source>
</evidence>
<comment type="catalytic activity">
    <reaction evidence="13">
        <text>thiamine triphosphate + H2O = thiamine diphosphate + phosphate + H(+)</text>
        <dbReference type="Rhea" id="RHEA:11744"/>
        <dbReference type="ChEBI" id="CHEBI:15377"/>
        <dbReference type="ChEBI" id="CHEBI:15378"/>
        <dbReference type="ChEBI" id="CHEBI:43474"/>
        <dbReference type="ChEBI" id="CHEBI:58937"/>
        <dbReference type="ChEBI" id="CHEBI:58938"/>
        <dbReference type="EC" id="3.6.1.28"/>
    </reaction>
</comment>
<reference evidence="16" key="2">
    <citation type="submission" date="2025-08" db="UniProtKB">
        <authorList>
            <consortium name="Ensembl"/>
        </authorList>
    </citation>
    <scope>IDENTIFICATION</scope>
</reference>
<feature type="compositionally biased region" description="Basic and acidic residues" evidence="14">
    <location>
        <begin position="113"/>
        <end position="133"/>
    </location>
</feature>
<dbReference type="SMART" id="SM01118">
    <property type="entry name" value="CYTH"/>
    <property type="match status" value="1"/>
</dbReference>
<dbReference type="InterPro" id="IPR023577">
    <property type="entry name" value="CYTH_domain"/>
</dbReference>
<evidence type="ECO:0000259" key="15">
    <source>
        <dbReference type="PROSITE" id="PS51707"/>
    </source>
</evidence>
<comment type="cofactor">
    <cofactor evidence="1">
        <name>Mg(2+)</name>
        <dbReference type="ChEBI" id="CHEBI:18420"/>
    </cofactor>
</comment>
<feature type="region of interest" description="Disordered" evidence="14">
    <location>
        <begin position="21"/>
        <end position="84"/>
    </location>
</feature>
<evidence type="ECO:0000256" key="3">
    <source>
        <dbReference type="ARBA" id="ARBA00004496"/>
    </source>
</evidence>
<gene>
    <name evidence="16" type="primary">THTPA</name>
</gene>
<dbReference type="Gene3D" id="2.40.320.10">
    <property type="entry name" value="Hypothetical Protein Pfu-838710-001"/>
    <property type="match status" value="1"/>
</dbReference>
<dbReference type="CDD" id="cd07758">
    <property type="entry name" value="ThTPase"/>
    <property type="match status" value="1"/>
</dbReference>
<reference evidence="16 17" key="1">
    <citation type="submission" date="2017-08" db="EMBL/GenBank/DDBJ databases">
        <title>USMARCv1.0.</title>
        <authorList>
            <person name="Hannum G.I."/>
            <person name="Koren S."/>
            <person name="Schroeder S.G."/>
            <person name="Chin S.C."/>
            <person name="Nonneman D.J."/>
            <person name="Becker S.A."/>
            <person name="Rosen B.D."/>
            <person name="Bickhart D.M."/>
            <person name="Putnam N.H."/>
            <person name="Green R.E."/>
            <person name="Tuggle C.K."/>
            <person name="Liu H."/>
            <person name="Rohrer G.A."/>
            <person name="Warr A."/>
            <person name="Hall R."/>
            <person name="Kim K."/>
            <person name="Hume D.A."/>
            <person name="Talbot R."/>
            <person name="Chow W."/>
            <person name="Howe K."/>
            <person name="Schwartz A.S."/>
            <person name="Watson M."/>
            <person name="Archibald A.L."/>
            <person name="Phillippy A.M."/>
            <person name="Smith T.P.L."/>
        </authorList>
    </citation>
    <scope>NUCLEOTIDE SEQUENCE [LARGE SCALE GENOMIC DNA]</scope>
</reference>
<proteinExistence type="inferred from homology"/>
<evidence type="ECO:0000256" key="11">
    <source>
        <dbReference type="ARBA" id="ARBA00022842"/>
    </source>
</evidence>
<evidence type="ECO:0000256" key="13">
    <source>
        <dbReference type="ARBA" id="ARBA00048194"/>
    </source>
</evidence>
<sequence>MAEWRGGSQCRHCPAWADPAPPACQLPNATLPPSCLSPSPQLGTDLGERGREAGQRASVPSILPAPSAANLGPSSASITPPPACPPAYPPNPKWVLDQVPNLAASSGVGSRATDGERREDTKEKAHHCQDPKEGGWRGWQSCLAPSQFPAKDGQILLPGNMALGLIEVERKFLPGPGIEERLQELGGILEHRITFRDSYYDTPELSLMRSDHWLRQREGSGWQLKYAGAASVSEPCTKYTELTAKSAIVAQLCEVLRAEVPRAGGVAAVLDRLGLQEIASFVTQRSGWKLVPSGADEEEPPLRVDLDTADFGYAVGEVEALVREEAEVPAALEKIHSVSSMLGEGDRPFCISFVPLLDVPTGPVSGEGLRGYFSKGSYFSFFFFFFFRATPTAYESSQAKGPIGTVALGLYHSHTGSKPRL</sequence>
<dbReference type="PANTHER" id="PTHR14586:SF1">
    <property type="entry name" value="THIAMINE-TRIPHOSPHATASE"/>
    <property type="match status" value="1"/>
</dbReference>
<keyword evidence="10" id="KW-0378">Hydrolase</keyword>
<dbReference type="GO" id="GO:0006796">
    <property type="term" value="P:phosphate-containing compound metabolic process"/>
    <property type="evidence" value="ECO:0007669"/>
    <property type="project" value="UniProtKB-ARBA"/>
</dbReference>
<comment type="subcellular location">
    <subcellularLocation>
        <location evidence="3">Cytoplasm</location>
    </subcellularLocation>
</comment>
<dbReference type="GO" id="GO:0050333">
    <property type="term" value="F:thiamine triphosphate phosphatase activity"/>
    <property type="evidence" value="ECO:0007669"/>
    <property type="project" value="UniProtKB-EC"/>
</dbReference>
<dbReference type="GO" id="GO:0006772">
    <property type="term" value="P:thiamine metabolic process"/>
    <property type="evidence" value="ECO:0007669"/>
    <property type="project" value="InterPro"/>
</dbReference>
<evidence type="ECO:0000256" key="4">
    <source>
        <dbReference type="ARBA" id="ARBA00008181"/>
    </source>
</evidence>
<dbReference type="SUPFAM" id="SSF55154">
    <property type="entry name" value="CYTH-like phosphatases"/>
    <property type="match status" value="1"/>
</dbReference>
<dbReference type="InterPro" id="IPR039582">
    <property type="entry name" value="THTPA"/>
</dbReference>
<organism evidence="16 17">
    <name type="scientific">Sus scrofa</name>
    <name type="common">Pig</name>
    <dbReference type="NCBI Taxonomy" id="9823"/>
    <lineage>
        <taxon>Eukaryota</taxon>
        <taxon>Metazoa</taxon>
        <taxon>Chordata</taxon>
        <taxon>Craniata</taxon>
        <taxon>Vertebrata</taxon>
        <taxon>Euteleostomi</taxon>
        <taxon>Mammalia</taxon>
        <taxon>Eutheria</taxon>
        <taxon>Laurasiatheria</taxon>
        <taxon>Artiodactyla</taxon>
        <taxon>Suina</taxon>
        <taxon>Suidae</taxon>
        <taxon>Sus</taxon>
    </lineage>
</organism>
<accession>A0A4X1SJK0</accession>
<comment type="subunit">
    <text evidence="5">Monomer.</text>
</comment>
<dbReference type="AlphaFoldDB" id="A0A4X1SJK0"/>
<dbReference type="Ensembl" id="ENSSSCT00070002680.1">
    <property type="protein sequence ID" value="ENSSSCP00070002233.1"/>
    <property type="gene ID" value="ENSSSCG00070001421.1"/>
</dbReference>
<evidence type="ECO:0000313" key="17">
    <source>
        <dbReference type="Proteomes" id="UP000314985"/>
    </source>
</evidence>
<keyword evidence="12" id="KW-0007">Acetylation</keyword>
<keyword evidence="8" id="KW-0963">Cytoplasm</keyword>
<keyword evidence="11" id="KW-0460">Magnesium</keyword>
<dbReference type="Pfam" id="PF01928">
    <property type="entry name" value="CYTH"/>
    <property type="match status" value="1"/>
</dbReference>
<keyword evidence="9" id="KW-0479">Metal-binding</keyword>
<dbReference type="GO" id="GO:0005829">
    <property type="term" value="C:cytosol"/>
    <property type="evidence" value="ECO:0007669"/>
    <property type="project" value="UniProtKB-ARBA"/>
</dbReference>
<evidence type="ECO:0000256" key="5">
    <source>
        <dbReference type="ARBA" id="ARBA00011245"/>
    </source>
</evidence>
<dbReference type="EC" id="3.6.1.28" evidence="6"/>
<feature type="compositionally biased region" description="Low complexity" evidence="14">
    <location>
        <begin position="31"/>
        <end position="42"/>
    </location>
</feature>
<evidence type="ECO:0000256" key="10">
    <source>
        <dbReference type="ARBA" id="ARBA00022801"/>
    </source>
</evidence>
<evidence type="ECO:0000256" key="2">
    <source>
        <dbReference type="ARBA" id="ARBA00002106"/>
    </source>
</evidence>
<dbReference type="Proteomes" id="UP000314985">
    <property type="component" value="Chromosome 7"/>
</dbReference>
<feature type="region of interest" description="Disordered" evidence="14">
    <location>
        <begin position="104"/>
        <end position="133"/>
    </location>
</feature>
<dbReference type="PROSITE" id="PS51707">
    <property type="entry name" value="CYTH"/>
    <property type="match status" value="1"/>
</dbReference>
<comment type="function">
    <text evidence="2">Hydrolase highly specific for thiamine triphosphate (ThTP).</text>
</comment>
<evidence type="ECO:0000256" key="9">
    <source>
        <dbReference type="ARBA" id="ARBA00022723"/>
    </source>
</evidence>
<dbReference type="PANTHER" id="PTHR14586">
    <property type="entry name" value="THIAMINE-TRIPHOSPHATASE"/>
    <property type="match status" value="1"/>
</dbReference>
<evidence type="ECO:0000256" key="12">
    <source>
        <dbReference type="ARBA" id="ARBA00022990"/>
    </source>
</evidence>
<evidence type="ECO:0000256" key="14">
    <source>
        <dbReference type="SAM" id="MobiDB-lite"/>
    </source>
</evidence>
<evidence type="ECO:0000313" key="16">
    <source>
        <dbReference type="Ensembl" id="ENSSSCP00070002233.1"/>
    </source>
</evidence>
<feature type="domain" description="CYTH" evidence="15">
    <location>
        <begin position="165"/>
        <end position="359"/>
    </location>
</feature>
<dbReference type="FunFam" id="2.40.320.10:FF:000005">
    <property type="entry name" value="Thiamine-triphosphatase"/>
    <property type="match status" value="1"/>
</dbReference>
<evidence type="ECO:0000256" key="8">
    <source>
        <dbReference type="ARBA" id="ARBA00022490"/>
    </source>
</evidence>